<dbReference type="Pfam" id="PF03698">
    <property type="entry name" value="UPF0180"/>
    <property type="match status" value="1"/>
</dbReference>
<sequence>MKKIAVEKGLNPLKSYLHQEGYNVREFDSTKKNAATVLNKFDAVIVTGTNSNFMGIQNADCSATVIIANGLTPKDVKSQLERDNSME</sequence>
<organism evidence="1">
    <name type="scientific">bioreactor metagenome</name>
    <dbReference type="NCBI Taxonomy" id="1076179"/>
    <lineage>
        <taxon>unclassified sequences</taxon>
        <taxon>metagenomes</taxon>
        <taxon>ecological metagenomes</taxon>
    </lineage>
</organism>
<evidence type="ECO:0000313" key="1">
    <source>
        <dbReference type="EMBL" id="MPM19993.1"/>
    </source>
</evidence>
<dbReference type="EMBL" id="VSSQ01003287">
    <property type="protein sequence ID" value="MPM19993.1"/>
    <property type="molecule type" value="Genomic_DNA"/>
</dbReference>
<comment type="caution">
    <text evidence="1">The sequence shown here is derived from an EMBL/GenBank/DDBJ whole genome shotgun (WGS) entry which is preliminary data.</text>
</comment>
<gene>
    <name evidence="1" type="ORF">SDC9_66420</name>
</gene>
<dbReference type="InterPro" id="IPR005370">
    <property type="entry name" value="UPF0180"/>
</dbReference>
<protein>
    <recommendedName>
        <fullName evidence="2">YkuS family protein</fullName>
    </recommendedName>
</protein>
<dbReference type="AlphaFoldDB" id="A0A644Y0D1"/>
<name>A0A644Y0D1_9ZZZZ</name>
<proteinExistence type="predicted"/>
<reference evidence="1" key="1">
    <citation type="submission" date="2019-08" db="EMBL/GenBank/DDBJ databases">
        <authorList>
            <person name="Kucharzyk K."/>
            <person name="Murdoch R.W."/>
            <person name="Higgins S."/>
            <person name="Loffler F."/>
        </authorList>
    </citation>
    <scope>NUCLEOTIDE SEQUENCE</scope>
</reference>
<evidence type="ECO:0008006" key="2">
    <source>
        <dbReference type="Google" id="ProtNLM"/>
    </source>
</evidence>
<accession>A0A644Y0D1</accession>